<dbReference type="SUPFAM" id="SSF53955">
    <property type="entry name" value="Lysozyme-like"/>
    <property type="match status" value="1"/>
</dbReference>
<protein>
    <submittedName>
        <fullName evidence="3">Lytic murein transglycosylase B</fullName>
    </submittedName>
</protein>
<dbReference type="InterPro" id="IPR043426">
    <property type="entry name" value="MltB-like"/>
</dbReference>
<dbReference type="InterPro" id="IPR023346">
    <property type="entry name" value="Lysozyme-like_dom_sf"/>
</dbReference>
<dbReference type="EMBL" id="JBHRTL010000031">
    <property type="protein sequence ID" value="MFC3156753.1"/>
    <property type="molecule type" value="Genomic_DNA"/>
</dbReference>
<dbReference type="Proteomes" id="UP001595548">
    <property type="component" value="Unassembled WGS sequence"/>
</dbReference>
<dbReference type="CDD" id="cd13399">
    <property type="entry name" value="Slt35-like"/>
    <property type="match status" value="1"/>
</dbReference>
<feature type="domain" description="Transglycosylase SLT" evidence="2">
    <location>
        <begin position="34"/>
        <end position="326"/>
    </location>
</feature>
<dbReference type="Gene3D" id="1.10.530.10">
    <property type="match status" value="1"/>
</dbReference>
<dbReference type="RefSeq" id="WP_382418129.1">
    <property type="nucleotide sequence ID" value="NZ_AP031500.1"/>
</dbReference>
<evidence type="ECO:0000259" key="2">
    <source>
        <dbReference type="Pfam" id="PF13406"/>
    </source>
</evidence>
<proteinExistence type="predicted"/>
<dbReference type="InterPro" id="IPR031304">
    <property type="entry name" value="SLT_2"/>
</dbReference>
<accession>A0ABV7HSA4</accession>
<evidence type="ECO:0000313" key="3">
    <source>
        <dbReference type="EMBL" id="MFC3156753.1"/>
    </source>
</evidence>
<dbReference type="NCBIfam" id="TIGR02282">
    <property type="entry name" value="MltB"/>
    <property type="match status" value="1"/>
</dbReference>
<dbReference type="Gene3D" id="1.10.8.350">
    <property type="entry name" value="Bacterial muramidase"/>
    <property type="match status" value="1"/>
</dbReference>
<keyword evidence="1" id="KW-0732">Signal</keyword>
<organism evidence="3 4">
    <name type="scientific">Gilvimarinus japonicus</name>
    <dbReference type="NCBI Taxonomy" id="1796469"/>
    <lineage>
        <taxon>Bacteria</taxon>
        <taxon>Pseudomonadati</taxon>
        <taxon>Pseudomonadota</taxon>
        <taxon>Gammaproteobacteria</taxon>
        <taxon>Cellvibrionales</taxon>
        <taxon>Cellvibrionaceae</taxon>
        <taxon>Gilvimarinus</taxon>
    </lineage>
</organism>
<feature type="chain" id="PRO_5045219343" evidence="1">
    <location>
        <begin position="29"/>
        <end position="340"/>
    </location>
</feature>
<gene>
    <name evidence="3" type="primary">mltB</name>
    <name evidence="3" type="ORF">ACFOEB_16200</name>
</gene>
<dbReference type="PANTHER" id="PTHR30163:SF9">
    <property type="entry name" value="MEMBRANE-BOUND LYTIC MUREIN TRANSGLYCOSYLASE B"/>
    <property type="match status" value="1"/>
</dbReference>
<dbReference type="InterPro" id="IPR011757">
    <property type="entry name" value="Lytic_transglycosylase_MltB"/>
</dbReference>
<keyword evidence="4" id="KW-1185">Reference proteome</keyword>
<comment type="caution">
    <text evidence="3">The sequence shown here is derived from an EMBL/GenBank/DDBJ whole genome shotgun (WGS) entry which is preliminary data.</text>
</comment>
<sequence>MLFTRCRSVARVWHWWLPVLLLASAAHADYTQSPEAQVFIERMVSEHNFTRESLQALFAQAEKRQPILDAISRPAEKTKSWADYRKIFIKEARIEGGVTFWRDNAEALARAEQEFGVPAEYIVAIIGVETLYGRITGNYRVMDALSTLAFNYPPRSEFFTRELEQYLLLTREHQQDPLAHKGSYAGAMGFGQFMPSSYRHYAVDFDGDDLPDIWENLTDAIGSVANYFKSHGWQRGELVTLRARPDDTLDSAIVFNQIVPPERTIGQWREAGLQPIRHVPSEVKALAVKLDGALGDEYWLGFNNFYVITRYNRSHMYAMAVHQLAEAIARAHRESGGARE</sequence>
<dbReference type="PANTHER" id="PTHR30163">
    <property type="entry name" value="MEMBRANE-BOUND LYTIC MUREIN TRANSGLYCOSYLASE B"/>
    <property type="match status" value="1"/>
</dbReference>
<name>A0ABV7HSA4_9GAMM</name>
<reference evidence="4" key="1">
    <citation type="journal article" date="2019" name="Int. J. Syst. Evol. Microbiol.">
        <title>The Global Catalogue of Microorganisms (GCM) 10K type strain sequencing project: providing services to taxonomists for standard genome sequencing and annotation.</title>
        <authorList>
            <consortium name="The Broad Institute Genomics Platform"/>
            <consortium name="The Broad Institute Genome Sequencing Center for Infectious Disease"/>
            <person name="Wu L."/>
            <person name="Ma J."/>
        </authorList>
    </citation>
    <scope>NUCLEOTIDE SEQUENCE [LARGE SCALE GENOMIC DNA]</scope>
    <source>
        <strain evidence="4">KCTC 52141</strain>
    </source>
</reference>
<dbReference type="Pfam" id="PF13406">
    <property type="entry name" value="SLT_2"/>
    <property type="match status" value="1"/>
</dbReference>
<evidence type="ECO:0000313" key="4">
    <source>
        <dbReference type="Proteomes" id="UP001595548"/>
    </source>
</evidence>
<feature type="signal peptide" evidence="1">
    <location>
        <begin position="1"/>
        <end position="28"/>
    </location>
</feature>
<evidence type="ECO:0000256" key="1">
    <source>
        <dbReference type="SAM" id="SignalP"/>
    </source>
</evidence>